<sequence length="95" mass="11183">MGEDIYVVEDYRIAHPERGSVEQVSIIRVPKSEKFPEGIKYRLHYGYTDGEDDPIIRFDNSHGVHEKHVGDEVERIDFTGLARLYDRFREHPPEK</sequence>
<comment type="caution">
    <text evidence="1">The sequence shown here is derived from an EMBL/GenBank/DDBJ whole genome shotgun (WGS) entry which is preliminary data.</text>
</comment>
<dbReference type="Proteomes" id="UP001596547">
    <property type="component" value="Unassembled WGS sequence"/>
</dbReference>
<name>A0ABD6AAI2_9EURY</name>
<keyword evidence="2" id="KW-1185">Reference proteome</keyword>
<dbReference type="GeneID" id="79316165"/>
<dbReference type="Pfam" id="PF20126">
    <property type="entry name" value="TumE"/>
    <property type="match status" value="1"/>
</dbReference>
<reference evidence="1 2" key="1">
    <citation type="journal article" date="2019" name="Int. J. Syst. Evol. Microbiol.">
        <title>The Global Catalogue of Microorganisms (GCM) 10K type strain sequencing project: providing services to taxonomists for standard genome sequencing and annotation.</title>
        <authorList>
            <consortium name="The Broad Institute Genomics Platform"/>
            <consortium name="The Broad Institute Genome Sequencing Center for Infectious Disease"/>
            <person name="Wu L."/>
            <person name="Ma J."/>
        </authorList>
    </citation>
    <scope>NUCLEOTIDE SEQUENCE [LARGE SCALE GENOMIC DNA]</scope>
    <source>
        <strain evidence="1 2">PSR21</strain>
    </source>
</reference>
<dbReference type="EMBL" id="JBHTBF010000002">
    <property type="protein sequence ID" value="MFC7317180.1"/>
    <property type="molecule type" value="Genomic_DNA"/>
</dbReference>
<organism evidence="1 2">
    <name type="scientific">Halomarina halobia</name>
    <dbReference type="NCBI Taxonomy" id="3033386"/>
    <lineage>
        <taxon>Archaea</taxon>
        <taxon>Methanobacteriati</taxon>
        <taxon>Methanobacteriota</taxon>
        <taxon>Stenosarchaea group</taxon>
        <taxon>Halobacteria</taxon>
        <taxon>Halobacteriales</taxon>
        <taxon>Natronomonadaceae</taxon>
        <taxon>Halomarina</taxon>
    </lineage>
</organism>
<gene>
    <name evidence="1" type="ORF">ACFQPE_10275</name>
</gene>
<accession>A0ABD6AAI2</accession>
<protein>
    <submittedName>
        <fullName evidence="1">DUF6516 family protein</fullName>
    </submittedName>
</protein>
<evidence type="ECO:0000313" key="1">
    <source>
        <dbReference type="EMBL" id="MFC7317180.1"/>
    </source>
</evidence>
<proteinExistence type="predicted"/>
<dbReference type="InterPro" id="IPR045397">
    <property type="entry name" value="TumE-like"/>
</dbReference>
<evidence type="ECO:0000313" key="2">
    <source>
        <dbReference type="Proteomes" id="UP001596547"/>
    </source>
</evidence>
<dbReference type="AlphaFoldDB" id="A0ABD6AAI2"/>
<dbReference type="RefSeq" id="WP_276303568.1">
    <property type="nucleotide sequence ID" value="NZ_CP119992.1"/>
</dbReference>